<dbReference type="Proteomes" id="UP000634668">
    <property type="component" value="Unassembled WGS sequence"/>
</dbReference>
<keyword evidence="2" id="KW-1185">Reference proteome</keyword>
<proteinExistence type="predicted"/>
<sequence length="130" mass="15078">MKKEELLGKELSNLYAIAKQVNHYFDGSEINFLSERTQQILVNYIKFSCTNEEQTAGALRDLKINPGNTSDSIVNEITENLHDITTRKGYSKEIRELGFLMSLNRLIGYHESNLENIQYLMDLVYIKTKR</sequence>
<gene>
    <name evidence="1" type="ORF">GCM10007383_34970</name>
</gene>
<evidence type="ECO:0000313" key="2">
    <source>
        <dbReference type="Proteomes" id="UP000634668"/>
    </source>
</evidence>
<evidence type="ECO:0000313" key="1">
    <source>
        <dbReference type="EMBL" id="GGW47918.1"/>
    </source>
</evidence>
<accession>A0A918J526</accession>
<reference evidence="1" key="1">
    <citation type="journal article" date="2014" name="Int. J. Syst. Evol. Microbiol.">
        <title>Complete genome sequence of Corynebacterium casei LMG S-19264T (=DSM 44701T), isolated from a smear-ripened cheese.</title>
        <authorList>
            <consortium name="US DOE Joint Genome Institute (JGI-PGF)"/>
            <person name="Walter F."/>
            <person name="Albersmeier A."/>
            <person name="Kalinowski J."/>
            <person name="Ruckert C."/>
        </authorList>
    </citation>
    <scope>NUCLEOTIDE SEQUENCE</scope>
    <source>
        <strain evidence="1">KCTC 12113</strain>
    </source>
</reference>
<dbReference type="EMBL" id="BMWP01000033">
    <property type="protein sequence ID" value="GGW47918.1"/>
    <property type="molecule type" value="Genomic_DNA"/>
</dbReference>
<dbReference type="RefSeq" id="WP_026814929.1">
    <property type="nucleotide sequence ID" value="NZ_BMWP01000033.1"/>
</dbReference>
<name>A0A918J526_9FLAO</name>
<reference evidence="1" key="2">
    <citation type="submission" date="2020-09" db="EMBL/GenBank/DDBJ databases">
        <authorList>
            <person name="Sun Q."/>
            <person name="Kim S."/>
        </authorList>
    </citation>
    <scope>NUCLEOTIDE SEQUENCE</scope>
    <source>
        <strain evidence="1">KCTC 12113</strain>
    </source>
</reference>
<organism evidence="1 2">
    <name type="scientific">Arenibacter certesii</name>
    <dbReference type="NCBI Taxonomy" id="228955"/>
    <lineage>
        <taxon>Bacteria</taxon>
        <taxon>Pseudomonadati</taxon>
        <taxon>Bacteroidota</taxon>
        <taxon>Flavobacteriia</taxon>
        <taxon>Flavobacteriales</taxon>
        <taxon>Flavobacteriaceae</taxon>
        <taxon>Arenibacter</taxon>
    </lineage>
</organism>
<comment type="caution">
    <text evidence="1">The sequence shown here is derived from an EMBL/GenBank/DDBJ whole genome shotgun (WGS) entry which is preliminary data.</text>
</comment>
<dbReference type="AlphaFoldDB" id="A0A918J526"/>
<protein>
    <submittedName>
        <fullName evidence="1">Uncharacterized protein</fullName>
    </submittedName>
</protein>